<evidence type="ECO:0000256" key="1">
    <source>
        <dbReference type="ARBA" id="ARBA00012493"/>
    </source>
</evidence>
<dbReference type="CDD" id="cd03487">
    <property type="entry name" value="RT_Bac_retron_II"/>
    <property type="match status" value="1"/>
</dbReference>
<protein>
    <recommendedName>
        <fullName evidence="1">RNA-directed DNA polymerase</fullName>
        <ecNumber evidence="1">2.7.7.49</ecNumber>
    </recommendedName>
</protein>
<evidence type="ECO:0000256" key="6">
    <source>
        <dbReference type="ARBA" id="ARBA00022918"/>
    </source>
</evidence>
<reference evidence="11" key="1">
    <citation type="submission" date="2014-03" db="EMBL/GenBank/DDBJ databases">
        <authorList>
            <person name="Genoscope - CEA"/>
        </authorList>
    </citation>
    <scope>NUCLEOTIDE SEQUENCE [LARGE SCALE GENOMIC DNA]</scope>
    <source>
        <strain evidence="11">CF27</strain>
    </source>
</reference>
<dbReference type="InterPro" id="IPR051083">
    <property type="entry name" value="GrpII_Intron_Splice-Mob/Def"/>
</dbReference>
<dbReference type="GO" id="GO:0046872">
    <property type="term" value="F:metal ion binding"/>
    <property type="evidence" value="ECO:0007669"/>
    <property type="project" value="UniProtKB-KW"/>
</dbReference>
<reference evidence="11" key="2">
    <citation type="submission" date="2014-07" db="EMBL/GenBank/DDBJ databases">
        <title>Initial genome analysis of the psychrotolerant acidophile Acidithiobacillus ferrivorans CF27: insights into iron and sulfur oxidation pathways and into biofilm formation.</title>
        <authorList>
            <person name="Talla E."/>
            <person name="Hedrich S."/>
            <person name="Mangenot S."/>
            <person name="Ji B."/>
            <person name="Johnson D.B."/>
            <person name="Barbe V."/>
            <person name="Bonnefoy V."/>
        </authorList>
    </citation>
    <scope>NUCLEOTIDE SEQUENCE [LARGE SCALE GENOMIC DNA]</scope>
    <source>
        <strain evidence="11">CF27</strain>
    </source>
</reference>
<dbReference type="EMBL" id="LT841305">
    <property type="protein sequence ID" value="SMH65947.1"/>
    <property type="molecule type" value="Genomic_DNA"/>
</dbReference>
<evidence type="ECO:0000256" key="5">
    <source>
        <dbReference type="ARBA" id="ARBA00022842"/>
    </source>
</evidence>
<dbReference type="PANTHER" id="PTHR34047:SF7">
    <property type="entry name" value="RNA-DIRECTED DNA POLYMERASE"/>
    <property type="match status" value="1"/>
</dbReference>
<dbReference type="GO" id="GO:0003964">
    <property type="term" value="F:RNA-directed DNA polymerase activity"/>
    <property type="evidence" value="ECO:0007669"/>
    <property type="project" value="UniProtKB-KW"/>
</dbReference>
<keyword evidence="2" id="KW-0808">Transferase</keyword>
<evidence type="ECO:0000256" key="9">
    <source>
        <dbReference type="ARBA" id="ARBA00048173"/>
    </source>
</evidence>
<dbReference type="InterPro" id="IPR000477">
    <property type="entry name" value="RT_dom"/>
</dbReference>
<dbReference type="SUPFAM" id="SSF56672">
    <property type="entry name" value="DNA/RNA polymerases"/>
    <property type="match status" value="1"/>
</dbReference>
<accession>A0A060UQT7</accession>
<keyword evidence="4" id="KW-0479">Metal-binding</keyword>
<keyword evidence="5" id="KW-0460">Magnesium</keyword>
<keyword evidence="6 11" id="KW-0695">RNA-directed DNA polymerase</keyword>
<dbReference type="PROSITE" id="PS50878">
    <property type="entry name" value="RT_POL"/>
    <property type="match status" value="1"/>
</dbReference>
<keyword evidence="3" id="KW-0548">Nucleotidyltransferase</keyword>
<evidence type="ECO:0000313" key="11">
    <source>
        <dbReference type="EMBL" id="CDQ10805.1"/>
    </source>
</evidence>
<dbReference type="InterPro" id="IPR043502">
    <property type="entry name" value="DNA/RNA_pol_sf"/>
</dbReference>
<dbReference type="PANTHER" id="PTHR34047">
    <property type="entry name" value="NUCLEAR INTRON MATURASE 1, MITOCHONDRIAL-RELATED"/>
    <property type="match status" value="1"/>
</dbReference>
<evidence type="ECO:0000256" key="7">
    <source>
        <dbReference type="ARBA" id="ARBA00023118"/>
    </source>
</evidence>
<dbReference type="PRINTS" id="PR00866">
    <property type="entry name" value="RNADNAPOLMS"/>
</dbReference>
<evidence type="ECO:0000256" key="8">
    <source>
        <dbReference type="ARBA" id="ARBA00034120"/>
    </source>
</evidence>
<evidence type="ECO:0000313" key="12">
    <source>
        <dbReference type="EMBL" id="SMH65947.1"/>
    </source>
</evidence>
<comment type="catalytic activity">
    <reaction evidence="9">
        <text>DNA(n) + a 2'-deoxyribonucleoside 5'-triphosphate = DNA(n+1) + diphosphate</text>
        <dbReference type="Rhea" id="RHEA:22508"/>
        <dbReference type="Rhea" id="RHEA-COMP:17339"/>
        <dbReference type="Rhea" id="RHEA-COMP:17340"/>
        <dbReference type="ChEBI" id="CHEBI:33019"/>
        <dbReference type="ChEBI" id="CHEBI:61560"/>
        <dbReference type="ChEBI" id="CHEBI:173112"/>
        <dbReference type="EC" id="2.7.7.49"/>
    </reaction>
</comment>
<dbReference type="EMBL" id="CCCS020000037">
    <property type="protein sequence ID" value="CDQ10805.1"/>
    <property type="molecule type" value="Genomic_DNA"/>
</dbReference>
<proteinExistence type="inferred from homology"/>
<dbReference type="InterPro" id="IPR043128">
    <property type="entry name" value="Rev_trsase/Diguanyl_cyclase"/>
</dbReference>
<evidence type="ECO:0000256" key="2">
    <source>
        <dbReference type="ARBA" id="ARBA00022679"/>
    </source>
</evidence>
<dbReference type="AlphaFoldDB" id="A0A060UQT7"/>
<dbReference type="InterPro" id="IPR000123">
    <property type="entry name" value="Reverse_transcriptase_msDNA"/>
</dbReference>
<evidence type="ECO:0000259" key="10">
    <source>
        <dbReference type="PROSITE" id="PS50878"/>
    </source>
</evidence>
<reference evidence="12 13" key="3">
    <citation type="submission" date="2017-03" db="EMBL/GenBank/DDBJ databases">
        <authorList>
            <person name="Regsiter A."/>
            <person name="William W."/>
        </authorList>
    </citation>
    <scope>NUCLEOTIDE SEQUENCE [LARGE SCALE GENOMIC DNA]</scope>
    <source>
        <strain evidence="12">PRJEB5721</strain>
    </source>
</reference>
<dbReference type="Gene3D" id="3.30.70.270">
    <property type="match status" value="1"/>
</dbReference>
<keyword evidence="7" id="KW-0051">Antiviral defense</keyword>
<gene>
    <name evidence="12" type="ORF">AFERRI_20736</name>
    <name evidence="11" type="ORF">AFERRI_420103</name>
</gene>
<evidence type="ECO:0000256" key="3">
    <source>
        <dbReference type="ARBA" id="ARBA00022695"/>
    </source>
</evidence>
<dbReference type="Pfam" id="PF00078">
    <property type="entry name" value="RVT_1"/>
    <property type="match status" value="1"/>
</dbReference>
<evidence type="ECO:0000256" key="4">
    <source>
        <dbReference type="ARBA" id="ARBA00022723"/>
    </source>
</evidence>
<organism evidence="11">
    <name type="scientific">Acidithiobacillus ferrivorans</name>
    <dbReference type="NCBI Taxonomy" id="160808"/>
    <lineage>
        <taxon>Bacteria</taxon>
        <taxon>Pseudomonadati</taxon>
        <taxon>Pseudomonadota</taxon>
        <taxon>Acidithiobacillia</taxon>
        <taxon>Acidithiobacillales</taxon>
        <taxon>Acidithiobacillaceae</taxon>
        <taxon>Acidithiobacillus</taxon>
    </lineage>
</organism>
<keyword evidence="13" id="KW-1185">Reference proteome</keyword>
<comment type="similarity">
    <text evidence="8">Belongs to the bacterial reverse transcriptase family.</text>
</comment>
<sequence length="338" mass="39646">MWFVILTRQDYFYFSGNLKVDNRTLQQAFNAVFHNKESFSEFCSLEQRKHIVEFLYRGRKVYKTSAQYKHYLRFLEKVVLRHLATNANVVHSYIKGKSALTAVTTHSENSAFFLTDIKSFFPNITELNVKHVLNRDKNLVPISDFEHFIPYLAKIMTWDDSIPAGFPTSPQLSNGFLFDFDNALYDFCKTNELTYTRYSDDIIISGKYKDKLLCLKDTVQDLLHNYASKNFFINNEKTRITHAGNKVKILGLIITPKGRVTIDSKYKRTIESLLHFYTNDRSRYNDLLQNEFDGKEHSLFGLLHYAKATDPAYLEKLQRKYGLLALRQLMEDRWNGSR</sequence>
<name>A0A060UQT7_9PROT</name>
<dbReference type="Proteomes" id="UP000193925">
    <property type="component" value="Chromosome AFERRI"/>
</dbReference>
<evidence type="ECO:0000313" key="13">
    <source>
        <dbReference type="Proteomes" id="UP000193925"/>
    </source>
</evidence>
<dbReference type="GO" id="GO:0003723">
    <property type="term" value="F:RNA binding"/>
    <property type="evidence" value="ECO:0007669"/>
    <property type="project" value="InterPro"/>
</dbReference>
<dbReference type="GO" id="GO:0051607">
    <property type="term" value="P:defense response to virus"/>
    <property type="evidence" value="ECO:0007669"/>
    <property type="project" value="UniProtKB-KW"/>
</dbReference>
<dbReference type="EC" id="2.7.7.49" evidence="1"/>
<feature type="domain" description="Reverse transcriptase" evidence="10">
    <location>
        <begin position="1"/>
        <end position="254"/>
    </location>
</feature>